<evidence type="ECO:0000256" key="4">
    <source>
        <dbReference type="ARBA" id="ARBA00022679"/>
    </source>
</evidence>
<dbReference type="Proteomes" id="UP000236884">
    <property type="component" value="Chromosome"/>
</dbReference>
<evidence type="ECO:0000256" key="7">
    <source>
        <dbReference type="ARBA" id="ARBA00023136"/>
    </source>
</evidence>
<evidence type="ECO:0000313" key="11">
    <source>
        <dbReference type="Proteomes" id="UP000236884"/>
    </source>
</evidence>
<feature type="transmembrane region" description="Helical" evidence="8">
    <location>
        <begin position="357"/>
        <end position="376"/>
    </location>
</feature>
<dbReference type="AlphaFoldDB" id="A0A0S3PZA7"/>
<dbReference type="KEGG" id="vgo:GJW-30_1_03830"/>
<dbReference type="GO" id="GO:0009103">
    <property type="term" value="P:lipopolysaccharide biosynthetic process"/>
    <property type="evidence" value="ECO:0007669"/>
    <property type="project" value="UniProtKB-ARBA"/>
</dbReference>
<keyword evidence="4" id="KW-0808">Transferase</keyword>
<feature type="transmembrane region" description="Helical" evidence="8">
    <location>
        <begin position="171"/>
        <end position="190"/>
    </location>
</feature>
<protein>
    <recommendedName>
        <fullName evidence="9">Glycosyltransferase RgtA/B/C/D-like domain-containing protein</fullName>
    </recommendedName>
</protein>
<sequence>MSSRSFASSRVCDGLAALALLASGLIALITFRHYGLGWDDFTHAEMGQKVIDLYASGFRNQEALTFVNLYMYGSGFDVLAGLSAKVLPFDLFETRRLVGALVGIVGLFTVWRIARRVGGPVAGVVAIFVLATCPIFYGHAFINAKDVPFAVAMAILLLGLVRAIEEYPRPSPVTVMIFGVGLGLTIGTRIMGGIAALYAAAAVMLIIGLEWRSLGWRDAVSRFGRFTLALLPGFVVAYLIMGLLWPWSVVEVLNPVKALTYFSVFFEKPWREVFNGQLISVPDMPWTYLPTLLGLQLPEIMLALTLFGLVMVCVWLLTGNRSIRERAVLLLVAAAVIVPIAVTLLERPAMYNGFRHLIFLLPPMAILAGLAGGWILQQAARAGRPALATVAAVGVIGFASPVVEMVRLHPYEYTHFNRIEGGVKAADGNFMLDYWGLSLKQAAQQLRENLTARAETPPNGRKWKVAVCGPHPIVRVELGSEFELTWNPHDADFALMLGTYYCAQFRAPIIAKVDRAGVTYAKAYDVREHAYTTLFTIPPIQ</sequence>
<comment type="subcellular location">
    <subcellularLocation>
        <location evidence="1">Cell membrane</location>
        <topology evidence="1">Multi-pass membrane protein</topology>
    </subcellularLocation>
</comment>
<dbReference type="OrthoDB" id="3760751at2"/>
<feature type="transmembrane region" description="Helical" evidence="8">
    <location>
        <begin position="327"/>
        <end position="345"/>
    </location>
</feature>
<evidence type="ECO:0000256" key="8">
    <source>
        <dbReference type="SAM" id="Phobius"/>
    </source>
</evidence>
<feature type="transmembrane region" description="Helical" evidence="8">
    <location>
        <begin position="97"/>
        <end position="114"/>
    </location>
</feature>
<evidence type="ECO:0000256" key="1">
    <source>
        <dbReference type="ARBA" id="ARBA00004651"/>
    </source>
</evidence>
<dbReference type="InterPro" id="IPR038731">
    <property type="entry name" value="RgtA/B/C-like"/>
</dbReference>
<feature type="transmembrane region" description="Helical" evidence="8">
    <location>
        <begin position="12"/>
        <end position="31"/>
    </location>
</feature>
<keyword evidence="2" id="KW-1003">Cell membrane</keyword>
<dbReference type="EMBL" id="AP014946">
    <property type="protein sequence ID" value="BAT61273.1"/>
    <property type="molecule type" value="Genomic_DNA"/>
</dbReference>
<feature type="transmembrane region" description="Helical" evidence="8">
    <location>
        <begin position="226"/>
        <end position="247"/>
    </location>
</feature>
<keyword evidence="7 8" id="KW-0472">Membrane</keyword>
<feature type="transmembrane region" description="Helical" evidence="8">
    <location>
        <begin position="300"/>
        <end position="318"/>
    </location>
</feature>
<evidence type="ECO:0000256" key="2">
    <source>
        <dbReference type="ARBA" id="ARBA00022475"/>
    </source>
</evidence>
<organism evidence="10 11">
    <name type="scientific">Variibacter gotjawalensis</name>
    <dbReference type="NCBI Taxonomy" id="1333996"/>
    <lineage>
        <taxon>Bacteria</taxon>
        <taxon>Pseudomonadati</taxon>
        <taxon>Pseudomonadota</taxon>
        <taxon>Alphaproteobacteria</taxon>
        <taxon>Hyphomicrobiales</taxon>
        <taxon>Nitrobacteraceae</taxon>
        <taxon>Variibacter</taxon>
    </lineage>
</organism>
<evidence type="ECO:0000313" key="10">
    <source>
        <dbReference type="EMBL" id="BAT61273.1"/>
    </source>
</evidence>
<feature type="transmembrane region" description="Helical" evidence="8">
    <location>
        <begin position="196"/>
        <end position="214"/>
    </location>
</feature>
<dbReference type="InterPro" id="IPR050297">
    <property type="entry name" value="LipidA_mod_glycosyltrf_83"/>
</dbReference>
<evidence type="ECO:0000256" key="3">
    <source>
        <dbReference type="ARBA" id="ARBA00022676"/>
    </source>
</evidence>
<proteinExistence type="predicted"/>
<dbReference type="RefSeq" id="WP_096357992.1">
    <property type="nucleotide sequence ID" value="NZ_AP014946.1"/>
</dbReference>
<dbReference type="GO" id="GO:0016763">
    <property type="term" value="F:pentosyltransferase activity"/>
    <property type="evidence" value="ECO:0007669"/>
    <property type="project" value="TreeGrafter"/>
</dbReference>
<reference evidence="10 11" key="1">
    <citation type="submission" date="2015-08" db="EMBL/GenBank/DDBJ databases">
        <title>Investigation of the bacterial diversity of lava forest soil.</title>
        <authorList>
            <person name="Lee J.S."/>
        </authorList>
    </citation>
    <scope>NUCLEOTIDE SEQUENCE [LARGE SCALE GENOMIC DNA]</scope>
    <source>
        <strain evidence="10 11">GJW-30</strain>
    </source>
</reference>
<feature type="domain" description="Glycosyltransferase RgtA/B/C/D-like" evidence="9">
    <location>
        <begin position="94"/>
        <end position="209"/>
    </location>
</feature>
<accession>A0A0S3PZA7</accession>
<dbReference type="PANTHER" id="PTHR33908:SF11">
    <property type="entry name" value="MEMBRANE PROTEIN"/>
    <property type="match status" value="1"/>
</dbReference>
<evidence type="ECO:0000256" key="5">
    <source>
        <dbReference type="ARBA" id="ARBA00022692"/>
    </source>
</evidence>
<evidence type="ECO:0000259" key="9">
    <source>
        <dbReference type="Pfam" id="PF13231"/>
    </source>
</evidence>
<keyword evidence="11" id="KW-1185">Reference proteome</keyword>
<keyword evidence="6 8" id="KW-1133">Transmembrane helix</keyword>
<dbReference type="GO" id="GO:0005886">
    <property type="term" value="C:plasma membrane"/>
    <property type="evidence" value="ECO:0007669"/>
    <property type="project" value="UniProtKB-SubCell"/>
</dbReference>
<gene>
    <name evidence="10" type="ORF">GJW-30_1_03830</name>
</gene>
<feature type="transmembrane region" description="Helical" evidence="8">
    <location>
        <begin position="121"/>
        <end position="141"/>
    </location>
</feature>
<evidence type="ECO:0000256" key="6">
    <source>
        <dbReference type="ARBA" id="ARBA00022989"/>
    </source>
</evidence>
<keyword evidence="5 8" id="KW-0812">Transmembrane</keyword>
<dbReference type="PANTHER" id="PTHR33908">
    <property type="entry name" value="MANNOSYLTRANSFERASE YKCB-RELATED"/>
    <property type="match status" value="1"/>
</dbReference>
<dbReference type="Pfam" id="PF13231">
    <property type="entry name" value="PMT_2"/>
    <property type="match status" value="1"/>
</dbReference>
<feature type="transmembrane region" description="Helical" evidence="8">
    <location>
        <begin position="147"/>
        <end position="164"/>
    </location>
</feature>
<name>A0A0S3PZA7_9BRAD</name>
<keyword evidence="3" id="KW-0328">Glycosyltransferase</keyword>